<accession>A0ABW7XH96</accession>
<keyword evidence="2" id="KW-1185">Reference proteome</keyword>
<evidence type="ECO:0000313" key="1">
    <source>
        <dbReference type="EMBL" id="MFI2486881.1"/>
    </source>
</evidence>
<evidence type="ECO:0000313" key="2">
    <source>
        <dbReference type="Proteomes" id="UP001611580"/>
    </source>
</evidence>
<dbReference type="EMBL" id="JBIRYI010000004">
    <property type="protein sequence ID" value="MFI2486881.1"/>
    <property type="molecule type" value="Genomic_DNA"/>
</dbReference>
<organism evidence="1 2">
    <name type="scientific">Promicromonospora kroppenstedtii</name>
    <dbReference type="NCBI Taxonomy" id="440482"/>
    <lineage>
        <taxon>Bacteria</taxon>
        <taxon>Bacillati</taxon>
        <taxon>Actinomycetota</taxon>
        <taxon>Actinomycetes</taxon>
        <taxon>Micrococcales</taxon>
        <taxon>Promicromonosporaceae</taxon>
        <taxon>Promicromonospora</taxon>
    </lineage>
</organism>
<dbReference type="RefSeq" id="WP_397403171.1">
    <property type="nucleotide sequence ID" value="NZ_JBIRYI010000004.1"/>
</dbReference>
<proteinExistence type="predicted"/>
<name>A0ABW7XH96_9MICO</name>
<sequence>MATTSRTDIPTTIVECACEHCGEYANRKGYALPLRAEVNVKMAEAICGTVKGRHSMVRKAFEPPFGRVDPLQAKFGPWVA</sequence>
<comment type="caution">
    <text evidence="1">The sequence shown here is derived from an EMBL/GenBank/DDBJ whole genome shotgun (WGS) entry which is preliminary data.</text>
</comment>
<protein>
    <submittedName>
        <fullName evidence="1">Uncharacterized protein</fullName>
    </submittedName>
</protein>
<dbReference type="Proteomes" id="UP001611580">
    <property type="component" value="Unassembled WGS sequence"/>
</dbReference>
<reference evidence="1 2" key="1">
    <citation type="submission" date="2024-10" db="EMBL/GenBank/DDBJ databases">
        <title>The Natural Products Discovery Center: Release of the First 8490 Sequenced Strains for Exploring Actinobacteria Biosynthetic Diversity.</title>
        <authorList>
            <person name="Kalkreuter E."/>
            <person name="Kautsar S.A."/>
            <person name="Yang D."/>
            <person name="Bader C.D."/>
            <person name="Teijaro C.N."/>
            <person name="Fluegel L."/>
            <person name="Davis C.M."/>
            <person name="Simpson J.R."/>
            <person name="Lauterbach L."/>
            <person name="Steele A.D."/>
            <person name="Gui C."/>
            <person name="Meng S."/>
            <person name="Li G."/>
            <person name="Viehrig K."/>
            <person name="Ye F."/>
            <person name="Su P."/>
            <person name="Kiefer A.F."/>
            <person name="Nichols A."/>
            <person name="Cepeda A.J."/>
            <person name="Yan W."/>
            <person name="Fan B."/>
            <person name="Jiang Y."/>
            <person name="Adhikari A."/>
            <person name="Zheng C.-J."/>
            <person name="Schuster L."/>
            <person name="Cowan T.M."/>
            <person name="Smanski M.J."/>
            <person name="Chevrette M.G."/>
            <person name="De Carvalho L.P.S."/>
            <person name="Shen B."/>
        </authorList>
    </citation>
    <scope>NUCLEOTIDE SEQUENCE [LARGE SCALE GENOMIC DNA]</scope>
    <source>
        <strain evidence="1 2">NPDC019481</strain>
    </source>
</reference>
<gene>
    <name evidence="1" type="ORF">ACH47X_08225</name>
</gene>